<dbReference type="AlphaFoldDB" id="A0AA35UYN6"/>
<feature type="domain" description="Antirepressor protein C-terminal" evidence="1">
    <location>
        <begin position="144"/>
        <end position="245"/>
    </location>
</feature>
<dbReference type="GO" id="GO:0003677">
    <property type="term" value="F:DNA binding"/>
    <property type="evidence" value="ECO:0007669"/>
    <property type="project" value="InterPro"/>
</dbReference>
<accession>A0AA35UYN6</accession>
<keyword evidence="3" id="KW-1185">Reference proteome</keyword>
<sequence>MSLVSTDTTIVSSINPKMHEGEPRILDTDLAARLGFDRPRDIRKLIARYEADLDRLGVRATVAQTSSEKGGRPTTATHLNRRQAIFITAKSETPTATDITIEIIERFDAYERGAATPAQPAIPQTLPEALRLAAEIEEKRIVAEARVRELEPQAAALARISHADGEFGLTEAAKLIQVNPRKFTDYLDTHRWRYTRGKTKLAYQDKIDAGYMRNKTYCYRDSNGEEQVSNTIRITAKGLVKLAQLVPGAIQPPAVHLAPEGTAPVPFAKAPEPAS</sequence>
<name>A0AA35UYN6_9PROT</name>
<comment type="caution">
    <text evidence="2">The sequence shown here is derived from an EMBL/GenBank/DDBJ whole genome shotgun (WGS) entry which is preliminary data.</text>
</comment>
<dbReference type="InterPro" id="IPR005039">
    <property type="entry name" value="Ant_C"/>
</dbReference>
<protein>
    <submittedName>
        <fullName evidence="2">Phage antirepressor KilAC domain-containing protein</fullName>
    </submittedName>
</protein>
<gene>
    <name evidence="2" type="ORF">LMG32879_000363</name>
</gene>
<dbReference type="Pfam" id="PF03374">
    <property type="entry name" value="ANT"/>
    <property type="match status" value="1"/>
</dbReference>
<evidence type="ECO:0000259" key="1">
    <source>
        <dbReference type="Pfam" id="PF03374"/>
    </source>
</evidence>
<dbReference type="Proteomes" id="UP001176960">
    <property type="component" value="Unassembled WGS sequence"/>
</dbReference>
<evidence type="ECO:0000313" key="3">
    <source>
        <dbReference type="Proteomes" id="UP001176960"/>
    </source>
</evidence>
<reference evidence="2" key="1">
    <citation type="submission" date="2023-03" db="EMBL/GenBank/DDBJ databases">
        <authorList>
            <person name="Cleenwerck I."/>
        </authorList>
    </citation>
    <scope>NUCLEOTIDE SEQUENCE</scope>
    <source>
        <strain evidence="2">LMG 32879</strain>
    </source>
</reference>
<evidence type="ECO:0000313" key="2">
    <source>
        <dbReference type="EMBL" id="CAI9119546.1"/>
    </source>
</evidence>
<dbReference type="RefSeq" id="WP_289843429.1">
    <property type="nucleotide sequence ID" value="NZ_CATKSH010000002.1"/>
</dbReference>
<dbReference type="EMBL" id="CATKSH010000002">
    <property type="protein sequence ID" value="CAI9119546.1"/>
    <property type="molecule type" value="Genomic_DNA"/>
</dbReference>
<organism evidence="2 3">
    <name type="scientific">Brytella acorum</name>
    <dbReference type="NCBI Taxonomy" id="2959299"/>
    <lineage>
        <taxon>Bacteria</taxon>
        <taxon>Pseudomonadati</taxon>
        <taxon>Pseudomonadota</taxon>
        <taxon>Alphaproteobacteria</taxon>
        <taxon>Acetobacterales</taxon>
        <taxon>Acetobacteraceae</taxon>
        <taxon>Brytella</taxon>
    </lineage>
</organism>
<proteinExistence type="predicted"/>